<evidence type="ECO:0000313" key="2">
    <source>
        <dbReference type="EMBL" id="EPX80147.1"/>
    </source>
</evidence>
<dbReference type="RefSeq" id="WP_021100053.1">
    <property type="nucleotide sequence ID" value="NZ_KE557306.1"/>
</dbReference>
<dbReference type="HOGENOM" id="CLU_2206806_0_0_5"/>
<name>S9QK56_9RHOB</name>
<reference evidence="3" key="1">
    <citation type="journal article" date="2013" name="Stand. Genomic Sci.">
        <title>Genome sequence of the Litoreibacter arenae type strain (DSM 19593(T)), a member of the Roseobacter clade isolated from sea sand.</title>
        <authorList>
            <person name="Riedel T."/>
            <person name="Fiebig A."/>
            <person name="Petersen J."/>
            <person name="Gronow S."/>
            <person name="Kyrpides N.C."/>
            <person name="Goker M."/>
            <person name="Klenk H.P."/>
        </authorList>
    </citation>
    <scope>NUCLEOTIDE SEQUENCE [LARGE SCALE GENOMIC DNA]</scope>
    <source>
        <strain evidence="3">DSM 19593</strain>
    </source>
</reference>
<gene>
    <name evidence="2" type="ORF">thalar_01485</name>
</gene>
<protein>
    <submittedName>
        <fullName evidence="2">Uncharacterized protein</fullName>
    </submittedName>
</protein>
<feature type="region of interest" description="Disordered" evidence="1">
    <location>
        <begin position="1"/>
        <end position="28"/>
    </location>
</feature>
<evidence type="ECO:0000313" key="3">
    <source>
        <dbReference type="Proteomes" id="UP000015351"/>
    </source>
</evidence>
<feature type="region of interest" description="Disordered" evidence="1">
    <location>
        <begin position="82"/>
        <end position="107"/>
    </location>
</feature>
<dbReference type="EMBL" id="AONI01000009">
    <property type="protein sequence ID" value="EPX80147.1"/>
    <property type="molecule type" value="Genomic_DNA"/>
</dbReference>
<dbReference type="OrthoDB" id="7856259at2"/>
<dbReference type="Proteomes" id="UP000015351">
    <property type="component" value="Unassembled WGS sequence"/>
</dbReference>
<dbReference type="STRING" id="1123360.thalar_01485"/>
<organism evidence="2 3">
    <name type="scientific">Litoreibacter arenae DSM 19593</name>
    <dbReference type="NCBI Taxonomy" id="1123360"/>
    <lineage>
        <taxon>Bacteria</taxon>
        <taxon>Pseudomonadati</taxon>
        <taxon>Pseudomonadota</taxon>
        <taxon>Alphaproteobacteria</taxon>
        <taxon>Rhodobacterales</taxon>
        <taxon>Roseobacteraceae</taxon>
        <taxon>Litoreibacter</taxon>
    </lineage>
</organism>
<feature type="compositionally biased region" description="Low complexity" evidence="1">
    <location>
        <begin position="11"/>
        <end position="21"/>
    </location>
</feature>
<comment type="caution">
    <text evidence="2">The sequence shown here is derived from an EMBL/GenBank/DDBJ whole genome shotgun (WGS) entry which is preliminary data.</text>
</comment>
<accession>S9QK56</accession>
<evidence type="ECO:0000256" key="1">
    <source>
        <dbReference type="SAM" id="MobiDB-lite"/>
    </source>
</evidence>
<sequence>MTTLSQHLNGLLPLPLKPAAPQVTDRTQVPEQRLMAPPVSQARVDPVAPAAVSAAALFPPDQIPPAPLRDREQHELQALLRNMQGIEQPPPKGERVDLLVPRPTDAA</sequence>
<proteinExistence type="predicted"/>
<keyword evidence="3" id="KW-1185">Reference proteome</keyword>
<dbReference type="AlphaFoldDB" id="S9QK56"/>